<comment type="catalytic activity">
    <reaction evidence="6 8">
        <text>hydrogencarbonate + H(+) = CO2 + H2O</text>
        <dbReference type="Rhea" id="RHEA:10748"/>
        <dbReference type="ChEBI" id="CHEBI:15377"/>
        <dbReference type="ChEBI" id="CHEBI:15378"/>
        <dbReference type="ChEBI" id="CHEBI:16526"/>
        <dbReference type="ChEBI" id="CHEBI:17544"/>
        <dbReference type="EC" id="4.2.1.1"/>
    </reaction>
</comment>
<evidence type="ECO:0000256" key="4">
    <source>
        <dbReference type="ARBA" id="ARBA00023239"/>
    </source>
</evidence>
<comment type="similarity">
    <text evidence="1 8">Belongs to the beta-class carbonic anhydrase family.</text>
</comment>
<dbReference type="Pfam" id="PF00484">
    <property type="entry name" value="Pro_CA"/>
    <property type="match status" value="1"/>
</dbReference>
<keyword evidence="4 8" id="KW-0456">Lyase</keyword>
<dbReference type="PANTHER" id="PTHR11002">
    <property type="entry name" value="CARBONIC ANHYDRASE"/>
    <property type="match status" value="1"/>
</dbReference>
<dbReference type="EC" id="4.2.1.1" evidence="2 8"/>
<evidence type="ECO:0000256" key="1">
    <source>
        <dbReference type="ARBA" id="ARBA00006217"/>
    </source>
</evidence>
<evidence type="ECO:0000256" key="7">
    <source>
        <dbReference type="PIRSR" id="PIRSR601765-1"/>
    </source>
</evidence>
<proteinExistence type="inferred from homology"/>
<gene>
    <name evidence="9" type="primary">cynT</name>
    <name evidence="9" type="ORF">CETAM_11525</name>
</gene>
<dbReference type="AlphaFoldDB" id="A0A6B8W0K0"/>
<evidence type="ECO:0000256" key="2">
    <source>
        <dbReference type="ARBA" id="ARBA00012925"/>
    </source>
</evidence>
<dbReference type="GO" id="GO:0004089">
    <property type="term" value="F:carbonate dehydratase activity"/>
    <property type="evidence" value="ECO:0007669"/>
    <property type="project" value="UniProtKB-UniRule"/>
</dbReference>
<evidence type="ECO:0000256" key="6">
    <source>
        <dbReference type="ARBA" id="ARBA00048348"/>
    </source>
</evidence>
<keyword evidence="3 7" id="KW-0862">Zinc</keyword>
<protein>
    <recommendedName>
        <fullName evidence="2 8">Carbonic anhydrase</fullName>
        <ecNumber evidence="2 8">4.2.1.1</ecNumber>
    </recommendedName>
    <alternativeName>
        <fullName evidence="8">Carbonate dehydratase</fullName>
    </alternativeName>
</protein>
<dbReference type="KEGG" id="ccoe:CETAM_11525"/>
<keyword evidence="7" id="KW-0479">Metal-binding</keyword>
<dbReference type="InterPro" id="IPR036874">
    <property type="entry name" value="Carbonic_anhydrase_sf"/>
</dbReference>
<evidence type="ECO:0000256" key="8">
    <source>
        <dbReference type="RuleBase" id="RU003956"/>
    </source>
</evidence>
<evidence type="ECO:0000313" key="9">
    <source>
        <dbReference type="EMBL" id="QGU05537.1"/>
    </source>
</evidence>
<sequence length="218" mass="23509">MSVGRRATIVVMPLKDVAKEPQAVWDALQAGNQRFVLQQQERPNQDIVRRAELRDGQYPRAAVLSCSDSRVPVEMIFDVGLGDLFVVRTAGEILDPSVLGSLEYAIKSLGVELIVVMGHESCGAVAATAEALSGGTIPNGLERILIEKVAPSILEARARGMNSSDDFERQHIIETVVQIKHRLAPLRSGIAEGSCGIVGLRYKLSDGSVEHVISDGVE</sequence>
<evidence type="ECO:0000256" key="5">
    <source>
        <dbReference type="ARBA" id="ARBA00024993"/>
    </source>
</evidence>
<organism evidence="9 10">
    <name type="scientific">Corynebacterium comes</name>
    <dbReference type="NCBI Taxonomy" id="2675218"/>
    <lineage>
        <taxon>Bacteria</taxon>
        <taxon>Bacillati</taxon>
        <taxon>Actinomycetota</taxon>
        <taxon>Actinomycetes</taxon>
        <taxon>Mycobacteriales</taxon>
        <taxon>Corynebacteriaceae</taxon>
        <taxon>Corynebacterium</taxon>
    </lineage>
</organism>
<feature type="binding site" evidence="7">
    <location>
        <position position="68"/>
    </location>
    <ligand>
        <name>Zn(2+)</name>
        <dbReference type="ChEBI" id="CHEBI:29105"/>
    </ligand>
</feature>
<name>A0A6B8W0K0_9CORY</name>
<dbReference type="EMBL" id="CP046453">
    <property type="protein sequence ID" value="QGU05537.1"/>
    <property type="molecule type" value="Genomic_DNA"/>
</dbReference>
<comment type="cofactor">
    <cofactor evidence="7">
        <name>Zn(2+)</name>
        <dbReference type="ChEBI" id="CHEBI:29105"/>
    </cofactor>
    <text evidence="7">Binds 1 zinc ion per subunit.</text>
</comment>
<comment type="function">
    <text evidence="5">Catalyzes the reversible hydration of carbon dioxide to form bicarbonate.</text>
</comment>
<dbReference type="PANTHER" id="PTHR11002:SF79">
    <property type="entry name" value="CARBONIC ANHYDRASE 2"/>
    <property type="match status" value="1"/>
</dbReference>
<dbReference type="InterPro" id="IPR015892">
    <property type="entry name" value="Carbonic_anhydrase_CS"/>
</dbReference>
<dbReference type="Proteomes" id="UP000425178">
    <property type="component" value="Chromosome"/>
</dbReference>
<feature type="binding site" evidence="7">
    <location>
        <position position="119"/>
    </location>
    <ligand>
        <name>Zn(2+)</name>
        <dbReference type="ChEBI" id="CHEBI:29105"/>
    </ligand>
</feature>
<accession>A0A6B8W0K0</accession>
<feature type="binding site" evidence="7">
    <location>
        <position position="122"/>
    </location>
    <ligand>
        <name>Zn(2+)</name>
        <dbReference type="ChEBI" id="CHEBI:29105"/>
    </ligand>
</feature>
<dbReference type="Gene3D" id="3.40.1050.10">
    <property type="entry name" value="Carbonic anhydrase"/>
    <property type="match status" value="1"/>
</dbReference>
<dbReference type="CDD" id="cd03378">
    <property type="entry name" value="beta_CA_cladeC"/>
    <property type="match status" value="1"/>
</dbReference>
<dbReference type="InterPro" id="IPR001765">
    <property type="entry name" value="Carbonic_anhydrase"/>
</dbReference>
<evidence type="ECO:0000313" key="10">
    <source>
        <dbReference type="Proteomes" id="UP000425178"/>
    </source>
</evidence>
<keyword evidence="10" id="KW-1185">Reference proteome</keyword>
<reference evidence="9 10" key="1">
    <citation type="journal article" date="2021" name="Int. J. Syst. Evol. Microbiol.">
        <title>Classification of three corynebacterial strains isolated from a small paddock in North Rhine-Westphalia: proposal of &lt;i&gt;Corynebacterium kalinowskii&lt;/i&gt; sp. nov., &lt;i&gt;Corynebacterium comes&lt;/i&gt; sp. nov. and &lt;i&gt;Corynebacterium occultum&lt;/i&gt; sp. nov.</title>
        <authorList>
            <person name="Schaffert L."/>
            <person name="Ruwe M."/>
            <person name="Milse J."/>
            <person name="Hanuschka K."/>
            <person name="Ortseifen V."/>
            <person name="Droste J."/>
            <person name="Brandt D."/>
            <person name="Schl L."/>
            <person name="Kutter Y."/>
            <person name="Vinke S."/>
            <person name="Vieh P."/>
            <person name="Jacob L."/>
            <person name="L N.C."/>
            <person name="Schulte-Berndt E."/>
            <person name="Hain C."/>
            <person name="Linder M."/>
            <person name="Schmidt P."/>
            <person name="Wollenschl L."/>
            <person name="Luttermann T."/>
            <person name="Thieme E."/>
            <person name="Hassa J."/>
            <person name="Haak M."/>
            <person name="Wittchen M."/>
            <person name="Mentz A."/>
            <person name="Persicke M."/>
            <person name="Busche T."/>
            <person name="R C."/>
        </authorList>
    </citation>
    <scope>NUCLEOTIDE SEQUENCE [LARGE SCALE GENOMIC DNA]</scope>
    <source>
        <strain evidence="9 10">2019</strain>
    </source>
</reference>
<dbReference type="PROSITE" id="PS00705">
    <property type="entry name" value="PROK_CO2_ANHYDRASE_2"/>
    <property type="match status" value="1"/>
</dbReference>
<dbReference type="GO" id="GO:0015976">
    <property type="term" value="P:carbon utilization"/>
    <property type="evidence" value="ECO:0007669"/>
    <property type="project" value="InterPro"/>
</dbReference>
<comment type="function">
    <text evidence="8">Reversible hydration of carbon dioxide.</text>
</comment>
<dbReference type="SUPFAM" id="SSF53056">
    <property type="entry name" value="beta-carbonic anhydrase, cab"/>
    <property type="match status" value="1"/>
</dbReference>
<evidence type="ECO:0000256" key="3">
    <source>
        <dbReference type="ARBA" id="ARBA00022833"/>
    </source>
</evidence>
<dbReference type="GO" id="GO:0008270">
    <property type="term" value="F:zinc ion binding"/>
    <property type="evidence" value="ECO:0007669"/>
    <property type="project" value="UniProtKB-UniRule"/>
</dbReference>
<feature type="binding site" evidence="7">
    <location>
        <position position="66"/>
    </location>
    <ligand>
        <name>Zn(2+)</name>
        <dbReference type="ChEBI" id="CHEBI:29105"/>
    </ligand>
</feature>
<dbReference type="SMART" id="SM00947">
    <property type="entry name" value="Pro_CA"/>
    <property type="match status" value="1"/>
</dbReference>